<evidence type="ECO:0000256" key="6">
    <source>
        <dbReference type="ARBA" id="ARBA00023211"/>
    </source>
</evidence>
<evidence type="ECO:0000256" key="1">
    <source>
        <dbReference type="ARBA" id="ARBA00001936"/>
    </source>
</evidence>
<dbReference type="AlphaFoldDB" id="A0A0C3E5Z3"/>
<dbReference type="STRING" id="50718.SU60_16745"/>
<keyword evidence="3" id="KW-0479">Metal-binding</keyword>
<evidence type="ECO:0000313" key="9">
    <source>
        <dbReference type="Proteomes" id="UP000031977"/>
    </source>
</evidence>
<dbReference type="GO" id="GO:0010945">
    <property type="term" value="F:coenzyme A diphosphatase activity"/>
    <property type="evidence" value="ECO:0007669"/>
    <property type="project" value="InterPro"/>
</dbReference>
<evidence type="ECO:0000259" key="7">
    <source>
        <dbReference type="PROSITE" id="PS51462"/>
    </source>
</evidence>
<feature type="domain" description="Nudix hydrolase" evidence="7">
    <location>
        <begin position="35"/>
        <end position="168"/>
    </location>
</feature>
<name>A0A0C3E5Z3_9VIBR</name>
<dbReference type="GO" id="GO:0046872">
    <property type="term" value="F:metal ion binding"/>
    <property type="evidence" value="ECO:0007669"/>
    <property type="project" value="UniProtKB-KW"/>
</dbReference>
<keyword evidence="6" id="KW-0464">Manganese</keyword>
<reference evidence="8 9" key="1">
    <citation type="submission" date="2015-01" db="EMBL/GenBank/DDBJ databases">
        <title>Draft genome of Vibrio mytili type strain CAIM 528.</title>
        <authorList>
            <person name="Gonzalez-Castillo A."/>
            <person name="Gomez-Gil B."/>
            <person name="Enciso-Ibarra J."/>
        </authorList>
    </citation>
    <scope>NUCLEOTIDE SEQUENCE [LARGE SCALE GENOMIC DNA]</scope>
    <source>
        <strain evidence="8 9">CAIM 528</strain>
    </source>
</reference>
<keyword evidence="5" id="KW-0460">Magnesium</keyword>
<dbReference type="Gene3D" id="3.90.79.10">
    <property type="entry name" value="Nucleoside Triphosphate Pyrophosphohydrolase"/>
    <property type="match status" value="1"/>
</dbReference>
<dbReference type="Proteomes" id="UP000031977">
    <property type="component" value="Unassembled WGS sequence"/>
</dbReference>
<dbReference type="InterPro" id="IPR045121">
    <property type="entry name" value="CoAse"/>
</dbReference>
<dbReference type="SUPFAM" id="SSF55811">
    <property type="entry name" value="Nudix"/>
    <property type="match status" value="1"/>
</dbReference>
<dbReference type="PROSITE" id="PS51462">
    <property type="entry name" value="NUDIX"/>
    <property type="match status" value="1"/>
</dbReference>
<protein>
    <submittedName>
        <fullName evidence="8">DNA mismatch repair protein MutT</fullName>
    </submittedName>
</protein>
<comment type="cofactor">
    <cofactor evidence="2">
        <name>Mg(2+)</name>
        <dbReference type="ChEBI" id="CHEBI:18420"/>
    </cofactor>
</comment>
<dbReference type="NCBIfam" id="NF007980">
    <property type="entry name" value="PRK10707.1"/>
    <property type="match status" value="1"/>
</dbReference>
<comment type="cofactor">
    <cofactor evidence="1">
        <name>Mn(2+)</name>
        <dbReference type="ChEBI" id="CHEBI:29035"/>
    </cofactor>
</comment>
<dbReference type="EMBL" id="JXOK01000065">
    <property type="protein sequence ID" value="KIN09798.1"/>
    <property type="molecule type" value="Genomic_DNA"/>
</dbReference>
<sequence length="199" mass="22946">MVINKTKLLQNFQLQLPTGYHKESLARLNFLKGKPLRDAAVLIGFVDRPDGLQVILTKRAEHLRHHPGQISFPGGKFEAQDVSLVNTALRETQEEIGVENEHIRIFGQLPKLPTISYFNVTPFLAFVSPDYKLRIDPNEVEYVFEVPANHLLNPNKLYSSKFRLRNGQHRVFAIPFHQHFIWGMTAQIIESMQKHIITQ</sequence>
<dbReference type="Pfam" id="PF00293">
    <property type="entry name" value="NUDIX"/>
    <property type="match status" value="1"/>
</dbReference>
<dbReference type="RefSeq" id="WP_041156532.1">
    <property type="nucleotide sequence ID" value="NZ_CBCRVP010000015.1"/>
</dbReference>
<evidence type="ECO:0000256" key="4">
    <source>
        <dbReference type="ARBA" id="ARBA00022801"/>
    </source>
</evidence>
<dbReference type="InterPro" id="IPR015797">
    <property type="entry name" value="NUDIX_hydrolase-like_dom_sf"/>
</dbReference>
<evidence type="ECO:0000256" key="2">
    <source>
        <dbReference type="ARBA" id="ARBA00001946"/>
    </source>
</evidence>
<comment type="caution">
    <text evidence="8">The sequence shown here is derived from an EMBL/GenBank/DDBJ whole genome shotgun (WGS) entry which is preliminary data.</text>
</comment>
<keyword evidence="9" id="KW-1185">Reference proteome</keyword>
<evidence type="ECO:0000256" key="5">
    <source>
        <dbReference type="ARBA" id="ARBA00022842"/>
    </source>
</evidence>
<evidence type="ECO:0000313" key="8">
    <source>
        <dbReference type="EMBL" id="KIN09798.1"/>
    </source>
</evidence>
<dbReference type="OrthoDB" id="9802805at2"/>
<dbReference type="InterPro" id="IPR000086">
    <property type="entry name" value="NUDIX_hydrolase_dom"/>
</dbReference>
<keyword evidence="4" id="KW-0378">Hydrolase</keyword>
<dbReference type="PANTHER" id="PTHR12992:SF11">
    <property type="entry name" value="MITOCHONDRIAL COENZYME A DIPHOSPHATASE NUDT8"/>
    <property type="match status" value="1"/>
</dbReference>
<dbReference type="CDD" id="cd03426">
    <property type="entry name" value="NUDIX_CoAse_Nudt7"/>
    <property type="match status" value="1"/>
</dbReference>
<accession>A0A0C3E5Z3</accession>
<gene>
    <name evidence="8" type="ORF">SU60_16745</name>
</gene>
<proteinExistence type="predicted"/>
<dbReference type="PANTHER" id="PTHR12992">
    <property type="entry name" value="NUDIX HYDROLASE"/>
    <property type="match status" value="1"/>
</dbReference>
<organism evidence="8 9">
    <name type="scientific">Vibrio mytili</name>
    <dbReference type="NCBI Taxonomy" id="50718"/>
    <lineage>
        <taxon>Bacteria</taxon>
        <taxon>Pseudomonadati</taxon>
        <taxon>Pseudomonadota</taxon>
        <taxon>Gammaproteobacteria</taxon>
        <taxon>Vibrionales</taxon>
        <taxon>Vibrionaceae</taxon>
        <taxon>Vibrio</taxon>
    </lineage>
</organism>
<evidence type="ECO:0000256" key="3">
    <source>
        <dbReference type="ARBA" id="ARBA00022723"/>
    </source>
</evidence>